<accession>A0AAN8VYF0</accession>
<dbReference type="EMBL" id="JBAMMX010000007">
    <property type="protein sequence ID" value="KAK6936508.1"/>
    <property type="molecule type" value="Genomic_DNA"/>
</dbReference>
<dbReference type="Pfam" id="PF00107">
    <property type="entry name" value="ADH_zinc_N"/>
    <property type="match status" value="1"/>
</dbReference>
<dbReference type="GO" id="GO:0046294">
    <property type="term" value="P:formaldehyde catabolic process"/>
    <property type="evidence" value="ECO:0007669"/>
    <property type="project" value="TreeGrafter"/>
</dbReference>
<dbReference type="InterPro" id="IPR036291">
    <property type="entry name" value="NAD(P)-bd_dom_sf"/>
</dbReference>
<keyword evidence="6" id="KW-0520">NAD</keyword>
<evidence type="ECO:0000256" key="8">
    <source>
        <dbReference type="SAM" id="MobiDB-lite"/>
    </source>
</evidence>
<reference evidence="11 12" key="1">
    <citation type="submission" date="2023-12" db="EMBL/GenBank/DDBJ databases">
        <title>A high-quality genome assembly for Dillenia turbinata (Dilleniales).</title>
        <authorList>
            <person name="Chanderbali A."/>
        </authorList>
    </citation>
    <scope>NUCLEOTIDE SEQUENCE [LARGE SCALE GENOMIC DNA]</scope>
    <source>
        <strain evidence="11">LSX21</strain>
        <tissue evidence="11">Leaf</tissue>
    </source>
</reference>
<evidence type="ECO:0000256" key="1">
    <source>
        <dbReference type="ARBA" id="ARBA00001947"/>
    </source>
</evidence>
<keyword evidence="3" id="KW-0479">Metal-binding</keyword>
<dbReference type="PANTHER" id="PTHR43880">
    <property type="entry name" value="ALCOHOL DEHYDROGENASE"/>
    <property type="match status" value="1"/>
</dbReference>
<proteinExistence type="inferred from homology"/>
<dbReference type="PANTHER" id="PTHR43880:SF38">
    <property type="entry name" value="ALCOHOL DEHYDROGENASE-RELATED"/>
    <property type="match status" value="1"/>
</dbReference>
<dbReference type="Gene3D" id="3.90.180.10">
    <property type="entry name" value="Medium-chain alcohol dehydrogenases, catalytic domain"/>
    <property type="match status" value="1"/>
</dbReference>
<protein>
    <submittedName>
        <fullName evidence="11">Alcohol dehydrogenase-like, C-terminal</fullName>
    </submittedName>
</protein>
<evidence type="ECO:0000256" key="7">
    <source>
        <dbReference type="ARBA" id="ARBA00060764"/>
    </source>
</evidence>
<dbReference type="InterPro" id="IPR011032">
    <property type="entry name" value="GroES-like_sf"/>
</dbReference>
<dbReference type="AlphaFoldDB" id="A0AAN8VYF0"/>
<dbReference type="Pfam" id="PF08240">
    <property type="entry name" value="ADH_N"/>
    <property type="match status" value="1"/>
</dbReference>
<evidence type="ECO:0000256" key="6">
    <source>
        <dbReference type="ARBA" id="ARBA00023027"/>
    </source>
</evidence>
<name>A0AAN8VYF0_9MAGN</name>
<comment type="caution">
    <text evidence="11">The sequence shown here is derived from an EMBL/GenBank/DDBJ whole genome shotgun (WGS) entry which is preliminary data.</text>
</comment>
<comment type="subunit">
    <text evidence="2">Homodimer.</text>
</comment>
<dbReference type="GO" id="GO:0051903">
    <property type="term" value="F:S-(hydroxymethyl)glutathione dehydrogenase [NAD(P)+] activity"/>
    <property type="evidence" value="ECO:0007669"/>
    <property type="project" value="TreeGrafter"/>
</dbReference>
<evidence type="ECO:0000259" key="9">
    <source>
        <dbReference type="Pfam" id="PF00107"/>
    </source>
</evidence>
<comment type="cofactor">
    <cofactor evidence="1">
        <name>Zn(2+)</name>
        <dbReference type="ChEBI" id="CHEBI:29105"/>
    </cofactor>
</comment>
<keyword evidence="12" id="KW-1185">Reference proteome</keyword>
<evidence type="ECO:0000259" key="10">
    <source>
        <dbReference type="Pfam" id="PF08240"/>
    </source>
</evidence>
<evidence type="ECO:0000313" key="11">
    <source>
        <dbReference type="EMBL" id="KAK6936508.1"/>
    </source>
</evidence>
<gene>
    <name evidence="11" type="ORF">RJ641_033538</name>
</gene>
<dbReference type="Proteomes" id="UP001370490">
    <property type="component" value="Unassembled WGS sequence"/>
</dbReference>
<comment type="similarity">
    <text evidence="7">Belongs to the zinc-containing alcohol dehydrogenase family. Class-IV subfamily.</text>
</comment>
<dbReference type="SUPFAM" id="SSF50129">
    <property type="entry name" value="GroES-like"/>
    <property type="match status" value="2"/>
</dbReference>
<dbReference type="GO" id="GO:0005829">
    <property type="term" value="C:cytosol"/>
    <property type="evidence" value="ECO:0007669"/>
    <property type="project" value="TreeGrafter"/>
</dbReference>
<dbReference type="InterPro" id="IPR013154">
    <property type="entry name" value="ADH-like_N"/>
</dbReference>
<feature type="domain" description="Alcohol dehydrogenase-like C-terminal" evidence="9">
    <location>
        <begin position="226"/>
        <end position="344"/>
    </location>
</feature>
<dbReference type="GO" id="GO:0008270">
    <property type="term" value="F:zinc ion binding"/>
    <property type="evidence" value="ECO:0007669"/>
    <property type="project" value="TreeGrafter"/>
</dbReference>
<evidence type="ECO:0000256" key="3">
    <source>
        <dbReference type="ARBA" id="ARBA00022723"/>
    </source>
</evidence>
<feature type="region of interest" description="Disordered" evidence="8">
    <location>
        <begin position="1"/>
        <end position="20"/>
    </location>
</feature>
<dbReference type="InterPro" id="IPR013149">
    <property type="entry name" value="ADH-like_C"/>
</dbReference>
<sequence length="397" mass="42483">MRGRGFQPANGSPEEQSEKSFLEAMSPQVITCKAAVCWGAGEPAKVEEIEVDPPKAGEVRVKLLCASLCHSDIICRNGFPVTPTGFRCDAIHFCREIESIGEGVTDLNVGDVVIPAYLGECKLCENCLSGKTNLCFKYPVPMNGLMPDGTSRMRAKGQTLYQFLGCSTWAEYGVINTNYVVKIDPKLPLAHASFISCGFSTGFGATWKEAKVEKGSSVAVFGLGTVGLGAVEGARVSGATKIIGIDKNGMKKAKGEAFGMTDFINPEEGDKPISEVIKDLTGGLGVDYAFECTGFTPLVNEVLESTKVGKGAAFVIGAGHSKTVELNFITLLTGRSLKGSIFGGIKPKTDLGFVIDKCMKKEINLDELLTHEVSLEEVNKSFELLKQPDCVKVLVNI</sequence>
<evidence type="ECO:0000256" key="5">
    <source>
        <dbReference type="ARBA" id="ARBA00023002"/>
    </source>
</evidence>
<dbReference type="CDD" id="cd08277">
    <property type="entry name" value="liver_alcohol_DH_like"/>
    <property type="match status" value="1"/>
</dbReference>
<evidence type="ECO:0000313" key="12">
    <source>
        <dbReference type="Proteomes" id="UP001370490"/>
    </source>
</evidence>
<evidence type="ECO:0000256" key="2">
    <source>
        <dbReference type="ARBA" id="ARBA00011738"/>
    </source>
</evidence>
<evidence type="ECO:0000256" key="4">
    <source>
        <dbReference type="ARBA" id="ARBA00022833"/>
    </source>
</evidence>
<dbReference type="FunFam" id="3.40.50.720:FF:000003">
    <property type="entry name" value="S-(hydroxymethyl)glutathione dehydrogenase"/>
    <property type="match status" value="1"/>
</dbReference>
<keyword evidence="4" id="KW-0862">Zinc</keyword>
<feature type="domain" description="Alcohol dehydrogenase-like N-terminal" evidence="10">
    <location>
        <begin position="56"/>
        <end position="184"/>
    </location>
</feature>
<dbReference type="Gene3D" id="3.40.50.720">
    <property type="entry name" value="NAD(P)-binding Rossmann-like Domain"/>
    <property type="match status" value="1"/>
</dbReference>
<organism evidence="11 12">
    <name type="scientific">Dillenia turbinata</name>
    <dbReference type="NCBI Taxonomy" id="194707"/>
    <lineage>
        <taxon>Eukaryota</taxon>
        <taxon>Viridiplantae</taxon>
        <taxon>Streptophyta</taxon>
        <taxon>Embryophyta</taxon>
        <taxon>Tracheophyta</taxon>
        <taxon>Spermatophyta</taxon>
        <taxon>Magnoliopsida</taxon>
        <taxon>eudicotyledons</taxon>
        <taxon>Gunneridae</taxon>
        <taxon>Pentapetalae</taxon>
        <taxon>Dilleniales</taxon>
        <taxon>Dilleniaceae</taxon>
        <taxon>Dillenia</taxon>
    </lineage>
</organism>
<dbReference type="SUPFAM" id="SSF51735">
    <property type="entry name" value="NAD(P)-binding Rossmann-fold domains"/>
    <property type="match status" value="1"/>
</dbReference>
<dbReference type="FunFam" id="3.90.180.10:FF:000067">
    <property type="entry name" value="alcohol dehydrogenase 1-like isoform X1"/>
    <property type="match status" value="1"/>
</dbReference>
<keyword evidence="5" id="KW-0560">Oxidoreductase</keyword>